<reference evidence="2 3" key="1">
    <citation type="submission" date="2019-11" db="EMBL/GenBank/DDBJ databases">
        <authorList>
            <person name="Cao P."/>
        </authorList>
    </citation>
    <scope>NUCLEOTIDE SEQUENCE [LARGE SCALE GENOMIC DNA]</scope>
    <source>
        <strain evidence="2 3">NEAU-AAG5</strain>
    </source>
</reference>
<dbReference type="GO" id="GO:0003700">
    <property type="term" value="F:DNA-binding transcription factor activity"/>
    <property type="evidence" value="ECO:0007669"/>
    <property type="project" value="InterPro"/>
</dbReference>
<name>A0A7K1LBA8_9ACTN</name>
<dbReference type="SUPFAM" id="SSF88946">
    <property type="entry name" value="Sigma2 domain of RNA polymerase sigma factors"/>
    <property type="match status" value="1"/>
</dbReference>
<dbReference type="EMBL" id="WOFH01000015">
    <property type="protein sequence ID" value="MUN41708.1"/>
    <property type="molecule type" value="Genomic_DNA"/>
</dbReference>
<evidence type="ECO:0000259" key="1">
    <source>
        <dbReference type="Pfam" id="PF04542"/>
    </source>
</evidence>
<evidence type="ECO:0000313" key="2">
    <source>
        <dbReference type="EMBL" id="MUN41708.1"/>
    </source>
</evidence>
<dbReference type="AlphaFoldDB" id="A0A7K1LBA8"/>
<proteinExistence type="predicted"/>
<dbReference type="InterPro" id="IPR007627">
    <property type="entry name" value="RNA_pol_sigma70_r2"/>
</dbReference>
<sequence>MRGDDQKEAEEFAVFFERNMSALRGYLINAGSGETTADDIVQDTFLATRLYWQTIRSLDKPEAYLYKVATRCLYKERRRSVRCPGDSGQLPS</sequence>
<dbReference type="Proteomes" id="UP000432015">
    <property type="component" value="Unassembled WGS sequence"/>
</dbReference>
<dbReference type="InterPro" id="IPR013325">
    <property type="entry name" value="RNA_pol_sigma_r2"/>
</dbReference>
<protein>
    <recommendedName>
        <fullName evidence="1">RNA polymerase sigma-70 region 2 domain-containing protein</fullName>
    </recommendedName>
</protein>
<dbReference type="Gene3D" id="1.10.1740.10">
    <property type="match status" value="1"/>
</dbReference>
<dbReference type="Pfam" id="PF04542">
    <property type="entry name" value="Sigma70_r2"/>
    <property type="match status" value="1"/>
</dbReference>
<evidence type="ECO:0000313" key="3">
    <source>
        <dbReference type="Proteomes" id="UP000432015"/>
    </source>
</evidence>
<feature type="domain" description="RNA polymerase sigma-70 region 2" evidence="1">
    <location>
        <begin position="16"/>
        <end position="81"/>
    </location>
</feature>
<dbReference type="GO" id="GO:0006352">
    <property type="term" value="P:DNA-templated transcription initiation"/>
    <property type="evidence" value="ECO:0007669"/>
    <property type="project" value="InterPro"/>
</dbReference>
<accession>A0A7K1LBA8</accession>
<gene>
    <name evidence="2" type="ORF">GNZ18_34755</name>
</gene>
<comment type="caution">
    <text evidence="2">The sequence shown here is derived from an EMBL/GenBank/DDBJ whole genome shotgun (WGS) entry which is preliminary data.</text>
</comment>
<keyword evidence="3" id="KW-1185">Reference proteome</keyword>
<dbReference type="RefSeq" id="WP_156220887.1">
    <property type="nucleotide sequence ID" value="NZ_WOFH01000015.1"/>
</dbReference>
<organism evidence="2 3">
    <name type="scientific">Actinomadura litoris</name>
    <dbReference type="NCBI Taxonomy" id="2678616"/>
    <lineage>
        <taxon>Bacteria</taxon>
        <taxon>Bacillati</taxon>
        <taxon>Actinomycetota</taxon>
        <taxon>Actinomycetes</taxon>
        <taxon>Streptosporangiales</taxon>
        <taxon>Thermomonosporaceae</taxon>
        <taxon>Actinomadura</taxon>
    </lineage>
</organism>